<evidence type="ECO:0000256" key="3">
    <source>
        <dbReference type="ARBA" id="ARBA00022679"/>
    </source>
</evidence>
<gene>
    <name evidence="6" type="ORF">GJ668_08775</name>
</gene>
<dbReference type="PANTHER" id="PTHR12526:SF640">
    <property type="entry name" value="COLANIC ACID BIOSYNTHESIS GLYCOSYLTRANSFERASE WCAL-RELATED"/>
    <property type="match status" value="1"/>
</dbReference>
<evidence type="ECO:0000313" key="7">
    <source>
        <dbReference type="Proteomes" id="UP000434044"/>
    </source>
</evidence>
<keyword evidence="7" id="KW-1185">Reference proteome</keyword>
<dbReference type="InterPro" id="IPR028098">
    <property type="entry name" value="Glyco_trans_4-like_N"/>
</dbReference>
<keyword evidence="2" id="KW-0328">Glycosyltransferase</keyword>
<proteinExistence type="inferred from homology"/>
<protein>
    <submittedName>
        <fullName evidence="6">Glycosyltransferase</fullName>
    </submittedName>
</protein>
<evidence type="ECO:0000256" key="2">
    <source>
        <dbReference type="ARBA" id="ARBA00022676"/>
    </source>
</evidence>
<sequence>MEPIGQNRRSHIVVLSSLFPSRLQPQAGLFVRERMFRVSEHIPVAVIAPTPWFPFQSILRRWRPHFRPGAPHYERQDAHDVWYPRFISIPSLLKQFDGLAMALGAWPRLRALHRAGRLDLIDAHFGYPEGYAAVKLGRWLGVPVTITLRGTEARHARDPKLAPLLKSALEDATHIFAVAESLKQVAIELGVPSSKIEVIGNGVDTQRFRPFDRQQARTQLGLPADAPILISVGGLVERKGFHRVIAHLPRLIEHWPNILYLIVGGPSAEGNNRSELETLAAQLGVEQHVRFLGTVAPDQLAIPLSAADVFVLSTRNEGWANVFLEAMACGLPVVTTDVGGNREVVSDPRLGIVVPFDDSGALLAALADALARDWDRAAIRRYAETNDWGERVARLCLALNRIISQDKY</sequence>
<keyword evidence="3 6" id="KW-0808">Transferase</keyword>
<dbReference type="EMBL" id="WNKT01000015">
    <property type="protein sequence ID" value="MTW21191.1"/>
    <property type="molecule type" value="Genomic_DNA"/>
</dbReference>
<name>A0A6N8EC85_9GAMM</name>
<dbReference type="Gene3D" id="3.40.50.2000">
    <property type="entry name" value="Glycogen Phosphorylase B"/>
    <property type="match status" value="2"/>
</dbReference>
<dbReference type="SUPFAM" id="SSF53756">
    <property type="entry name" value="UDP-Glycosyltransferase/glycogen phosphorylase"/>
    <property type="match status" value="1"/>
</dbReference>
<dbReference type="GO" id="GO:0016757">
    <property type="term" value="F:glycosyltransferase activity"/>
    <property type="evidence" value="ECO:0007669"/>
    <property type="project" value="UniProtKB-KW"/>
</dbReference>
<comment type="caution">
    <text evidence="6">The sequence shown here is derived from an EMBL/GenBank/DDBJ whole genome shotgun (WGS) entry which is preliminary data.</text>
</comment>
<evidence type="ECO:0000259" key="5">
    <source>
        <dbReference type="Pfam" id="PF13439"/>
    </source>
</evidence>
<dbReference type="GO" id="GO:1901135">
    <property type="term" value="P:carbohydrate derivative metabolic process"/>
    <property type="evidence" value="ECO:0007669"/>
    <property type="project" value="UniProtKB-ARBA"/>
</dbReference>
<accession>A0A6N8EC85</accession>
<dbReference type="PANTHER" id="PTHR12526">
    <property type="entry name" value="GLYCOSYLTRANSFERASE"/>
    <property type="match status" value="1"/>
</dbReference>
<feature type="domain" description="Glycosyl transferase family 1" evidence="4">
    <location>
        <begin position="212"/>
        <end position="384"/>
    </location>
</feature>
<evidence type="ECO:0000256" key="1">
    <source>
        <dbReference type="ARBA" id="ARBA00009481"/>
    </source>
</evidence>
<dbReference type="InterPro" id="IPR001296">
    <property type="entry name" value="Glyco_trans_1"/>
</dbReference>
<feature type="domain" description="Glycosyltransferase subfamily 4-like N-terminal" evidence="5">
    <location>
        <begin position="70"/>
        <end position="207"/>
    </location>
</feature>
<reference evidence="6 7" key="1">
    <citation type="submission" date="2019-11" db="EMBL/GenBank/DDBJ databases">
        <title>Whole-genome sequence of the anaerobic purple sulfur bacterium Allochromatium palmeri DSM 15591.</title>
        <authorList>
            <person name="Kyndt J.A."/>
            <person name="Meyer T.E."/>
        </authorList>
    </citation>
    <scope>NUCLEOTIDE SEQUENCE [LARGE SCALE GENOMIC DNA]</scope>
    <source>
        <strain evidence="6 7">DSM 15591</strain>
    </source>
</reference>
<dbReference type="Pfam" id="PF00534">
    <property type="entry name" value="Glycos_transf_1"/>
    <property type="match status" value="1"/>
</dbReference>
<organism evidence="6 7">
    <name type="scientific">Allochromatium palmeri</name>
    <dbReference type="NCBI Taxonomy" id="231048"/>
    <lineage>
        <taxon>Bacteria</taxon>
        <taxon>Pseudomonadati</taxon>
        <taxon>Pseudomonadota</taxon>
        <taxon>Gammaproteobacteria</taxon>
        <taxon>Chromatiales</taxon>
        <taxon>Chromatiaceae</taxon>
        <taxon>Allochromatium</taxon>
    </lineage>
</organism>
<dbReference type="Pfam" id="PF13439">
    <property type="entry name" value="Glyco_transf_4"/>
    <property type="match status" value="1"/>
</dbReference>
<dbReference type="Proteomes" id="UP000434044">
    <property type="component" value="Unassembled WGS sequence"/>
</dbReference>
<dbReference type="OrthoDB" id="258796at2"/>
<comment type="similarity">
    <text evidence="1">Belongs to the glycosyltransferase group 1 family. Glycosyltransferase 4 subfamily.</text>
</comment>
<evidence type="ECO:0000313" key="6">
    <source>
        <dbReference type="EMBL" id="MTW21191.1"/>
    </source>
</evidence>
<evidence type="ECO:0000259" key="4">
    <source>
        <dbReference type="Pfam" id="PF00534"/>
    </source>
</evidence>
<dbReference type="AlphaFoldDB" id="A0A6N8EC85"/>